<dbReference type="RefSeq" id="XP_007324718.1">
    <property type="nucleotide sequence ID" value="XM_007324656.1"/>
</dbReference>
<evidence type="ECO:0000259" key="1">
    <source>
        <dbReference type="PROSITE" id="PS51184"/>
    </source>
</evidence>
<gene>
    <name evidence="2" type="ORF">SERLADRAFT_481022</name>
</gene>
<dbReference type="AlphaFoldDB" id="F8PE94"/>
<dbReference type="GeneID" id="18821617"/>
<protein>
    <recommendedName>
        <fullName evidence="1">JmjC domain-containing protein</fullName>
    </recommendedName>
</protein>
<feature type="domain" description="JmjC" evidence="1">
    <location>
        <begin position="1"/>
        <end position="139"/>
    </location>
</feature>
<reference evidence="2" key="1">
    <citation type="submission" date="2011-04" db="EMBL/GenBank/DDBJ databases">
        <title>Evolution of plant cell wall degrading machinery underlies the functional diversity of forest fungi.</title>
        <authorList>
            <consortium name="US DOE Joint Genome Institute (JGI-PGF)"/>
            <person name="Eastwood D.C."/>
            <person name="Floudas D."/>
            <person name="Binder M."/>
            <person name="Majcherczyk A."/>
            <person name="Schneider P."/>
            <person name="Aerts A."/>
            <person name="Asiegbu F.O."/>
            <person name="Baker S.E."/>
            <person name="Barry K."/>
            <person name="Bendiksby M."/>
            <person name="Blumentritt M."/>
            <person name="Coutinho P.M."/>
            <person name="Cullen D."/>
            <person name="Cullen D."/>
            <person name="Gathman A."/>
            <person name="Goodell B."/>
            <person name="Henrissat B."/>
            <person name="Ihrmark K."/>
            <person name="Kauserud H."/>
            <person name="Kohler A."/>
            <person name="LaButti K."/>
            <person name="Lapidus A."/>
            <person name="Lavin J.L."/>
            <person name="Lee Y.-H."/>
            <person name="Lindquist E."/>
            <person name="Lilly W."/>
            <person name="Lucas S."/>
            <person name="Morin E."/>
            <person name="Murat C."/>
            <person name="Oguiza J.A."/>
            <person name="Park J."/>
            <person name="Pisabarro A.G."/>
            <person name="Riley R."/>
            <person name="Rosling A."/>
            <person name="Salamov A."/>
            <person name="Schmidt O."/>
            <person name="Schmutz J."/>
            <person name="Skrede I."/>
            <person name="Stenlid J."/>
            <person name="Wiebenga A."/>
            <person name="Xie X."/>
            <person name="Kues U."/>
            <person name="Hibbett D.S."/>
            <person name="Hoffmeister D."/>
            <person name="Hogberg N."/>
            <person name="Martin F."/>
            <person name="Grigoriev I.V."/>
            <person name="Watkinson S.C."/>
        </authorList>
    </citation>
    <scope>NUCLEOTIDE SEQUENCE</scope>
    <source>
        <strain evidence="2">S7.9</strain>
    </source>
</reference>
<proteinExistence type="predicted"/>
<sequence>MPEAKVQTLMYYLGIGDTFTPFHKDLCGSSGQNLMCYTEESGSSFWFMTEGSSAPAVADYLHKLDHELDLESHVLTVEELEKAPFDVYIAEQNLGDLILVPSRSCHQVVNHGGVTVKTSWSRMTVDNLSTALYHELPIYRRVCRPEIYRVKTNIYYALLQYTKELEHCSKIEEYPTKLDIATKLWQLHDLFDDIITDEYAEDHPSIRRIPQSDVQMDSHFACDFCGADIFQSFFECSRCTDDNDKPTAIGDGIIVCPYCYVEGRTCRCGAMEAVQTKPSEDLKRLHKRAKIALEDSGIENGREHTYLSSARSGIKSQGHLGVFQAACNLQRRRLKKKVRDGSLCRVPGSVLPCKLCHMGRCFSHILENGLLHSSEAITLYHSDKTGRLWHQQHSEARSKREEAWSTVKQAEEKGSRPDVDHMLAYLATKFVTCKPIKPAHTRHGWYDKNVLVARMPAYALDATRPQNVKTSTEIYSADGSVNSRNNSLNNANVEFEPLTNDDHMHVLSPVAVAVDPSSTRPYVRASTPVTISSSSSKKRTRAVLDCVYISADRAAVGKRSSIDPPRCITSSSIPAALARVEDEEMVCD</sequence>
<dbReference type="Proteomes" id="UP000008064">
    <property type="component" value="Unassembled WGS sequence"/>
</dbReference>
<dbReference type="OrthoDB" id="298344at2759"/>
<dbReference type="KEGG" id="sla:SERLADRAFT_481022"/>
<dbReference type="SMART" id="SM00558">
    <property type="entry name" value="JmjC"/>
    <property type="match status" value="1"/>
</dbReference>
<accession>F8PE94</accession>
<evidence type="ECO:0000313" key="2">
    <source>
        <dbReference type="EMBL" id="EGO18691.1"/>
    </source>
</evidence>
<dbReference type="Pfam" id="PF02373">
    <property type="entry name" value="JmjC"/>
    <property type="match status" value="1"/>
</dbReference>
<dbReference type="InterPro" id="IPR003347">
    <property type="entry name" value="JmjC_dom"/>
</dbReference>
<dbReference type="HOGENOM" id="CLU_463931_0_0_1"/>
<dbReference type="SUPFAM" id="SSF51197">
    <property type="entry name" value="Clavaminate synthase-like"/>
    <property type="match status" value="1"/>
</dbReference>
<organism>
    <name type="scientific">Serpula lacrymans var. lacrymans (strain S7.9)</name>
    <name type="common">Dry rot fungus</name>
    <dbReference type="NCBI Taxonomy" id="578457"/>
    <lineage>
        <taxon>Eukaryota</taxon>
        <taxon>Fungi</taxon>
        <taxon>Dikarya</taxon>
        <taxon>Basidiomycota</taxon>
        <taxon>Agaricomycotina</taxon>
        <taxon>Agaricomycetes</taxon>
        <taxon>Agaricomycetidae</taxon>
        <taxon>Boletales</taxon>
        <taxon>Coniophorineae</taxon>
        <taxon>Serpulaceae</taxon>
        <taxon>Serpula</taxon>
    </lineage>
</organism>
<name>F8PE94_SERL9</name>
<dbReference type="EMBL" id="GL945447">
    <property type="protein sequence ID" value="EGO18691.1"/>
    <property type="molecule type" value="Genomic_DNA"/>
</dbReference>
<dbReference type="Gene3D" id="2.60.120.650">
    <property type="entry name" value="Cupin"/>
    <property type="match status" value="1"/>
</dbReference>
<dbReference type="PROSITE" id="PS51184">
    <property type="entry name" value="JMJC"/>
    <property type="match status" value="1"/>
</dbReference>